<keyword evidence="2" id="KW-1185">Reference proteome</keyword>
<proteinExistence type="predicted"/>
<name>A0A366HLP0_9BACT</name>
<protein>
    <submittedName>
        <fullName evidence="1">Uncharacterized protein</fullName>
    </submittedName>
</protein>
<dbReference type="AlphaFoldDB" id="A0A366HLP0"/>
<dbReference type="EMBL" id="QNRR01000005">
    <property type="protein sequence ID" value="RBP43843.1"/>
    <property type="molecule type" value="Genomic_DNA"/>
</dbReference>
<accession>A0A366HLP0</accession>
<organism evidence="1 2">
    <name type="scientific">Roseimicrobium gellanilyticum</name>
    <dbReference type="NCBI Taxonomy" id="748857"/>
    <lineage>
        <taxon>Bacteria</taxon>
        <taxon>Pseudomonadati</taxon>
        <taxon>Verrucomicrobiota</taxon>
        <taxon>Verrucomicrobiia</taxon>
        <taxon>Verrucomicrobiales</taxon>
        <taxon>Verrucomicrobiaceae</taxon>
        <taxon>Roseimicrobium</taxon>
    </lineage>
</organism>
<gene>
    <name evidence="1" type="ORF">DES53_105242</name>
</gene>
<dbReference type="Proteomes" id="UP000253426">
    <property type="component" value="Unassembled WGS sequence"/>
</dbReference>
<reference evidence="1 2" key="1">
    <citation type="submission" date="2018-06" db="EMBL/GenBank/DDBJ databases">
        <title>Genomic Encyclopedia of Type Strains, Phase IV (KMG-IV): sequencing the most valuable type-strain genomes for metagenomic binning, comparative biology and taxonomic classification.</title>
        <authorList>
            <person name="Goeker M."/>
        </authorList>
    </citation>
    <scope>NUCLEOTIDE SEQUENCE [LARGE SCALE GENOMIC DNA]</scope>
    <source>
        <strain evidence="1 2">DSM 25532</strain>
    </source>
</reference>
<evidence type="ECO:0000313" key="2">
    <source>
        <dbReference type="Proteomes" id="UP000253426"/>
    </source>
</evidence>
<sequence length="82" mass="9110">MSGETPNLLLIFCCSAALRSSPPTTRHLTPRDMTRLPPSYRRTAYCSPSGRADSSLFMLRNRWYKNDAASAINATAMSAPMR</sequence>
<evidence type="ECO:0000313" key="1">
    <source>
        <dbReference type="EMBL" id="RBP43843.1"/>
    </source>
</evidence>
<comment type="caution">
    <text evidence="1">The sequence shown here is derived from an EMBL/GenBank/DDBJ whole genome shotgun (WGS) entry which is preliminary data.</text>
</comment>